<dbReference type="Proteomes" id="UP000295165">
    <property type="component" value="Unassembled WGS sequence"/>
</dbReference>
<dbReference type="EC" id="2.7.1.12" evidence="3 10"/>
<dbReference type="GO" id="GO:0005524">
    <property type="term" value="F:ATP binding"/>
    <property type="evidence" value="ECO:0007669"/>
    <property type="project" value="UniProtKB-KW"/>
</dbReference>
<evidence type="ECO:0000313" key="11">
    <source>
        <dbReference type="EMBL" id="TDZ50396.1"/>
    </source>
</evidence>
<name>A0A4R8R2M0_9MYCO</name>
<evidence type="ECO:0000256" key="2">
    <source>
        <dbReference type="ARBA" id="ARBA00008420"/>
    </source>
</evidence>
<evidence type="ECO:0000256" key="9">
    <source>
        <dbReference type="ARBA" id="ARBA00048090"/>
    </source>
</evidence>
<dbReference type="InterPro" id="IPR006001">
    <property type="entry name" value="Therm_gnt_kin"/>
</dbReference>
<reference evidence="11 12" key="1">
    <citation type="journal article" date="2019" name="Sci. Rep.">
        <title>Extended insight into the Mycobacterium chelonae-abscessus complex through whole genome sequencing of Mycobacterium salmoniphilum outbreak and Mycobacterium salmoniphilum-like strains.</title>
        <authorList>
            <person name="Behra P.R.K."/>
            <person name="Das S."/>
            <person name="Pettersson B.M.F."/>
            <person name="Shirreff L."/>
            <person name="DuCote T."/>
            <person name="Jacobsson K.G."/>
            <person name="Ennis D.G."/>
            <person name="Kirsebom L.A."/>
        </authorList>
    </citation>
    <scope>NUCLEOTIDE SEQUENCE [LARGE SCALE GENOMIC DNA]</scope>
    <source>
        <strain evidence="11 12">CCUG 63697</strain>
    </source>
</reference>
<sequence length="174" mass="18859">MTRSAVRASPPIVVVMGVAGVGKTTVARLLAQRLDAPYAEGDDFHPEANIAKMAAGIALDDADRGPWLQRIAEWMSERGHEGTSAVVTCSALKRRYRDILRTGWPDAFFLHLTGDRTLVGDRMSHRAGHFMPTSLLDSQFEILEPLQPDEKGAVLDVGTGPDELVAEALKQLGA</sequence>
<comment type="catalytic activity">
    <reaction evidence="9 10">
        <text>D-gluconate + ATP = 6-phospho-D-gluconate + ADP + H(+)</text>
        <dbReference type="Rhea" id="RHEA:19433"/>
        <dbReference type="ChEBI" id="CHEBI:15378"/>
        <dbReference type="ChEBI" id="CHEBI:18391"/>
        <dbReference type="ChEBI" id="CHEBI:30616"/>
        <dbReference type="ChEBI" id="CHEBI:58759"/>
        <dbReference type="ChEBI" id="CHEBI:456216"/>
        <dbReference type="EC" id="2.7.1.12"/>
    </reaction>
</comment>
<dbReference type="CDD" id="cd02021">
    <property type="entry name" value="GntK"/>
    <property type="match status" value="1"/>
</dbReference>
<dbReference type="SUPFAM" id="SSF52540">
    <property type="entry name" value="P-loop containing nucleoside triphosphate hydrolases"/>
    <property type="match status" value="1"/>
</dbReference>
<dbReference type="PANTHER" id="PTHR43442:SF3">
    <property type="entry name" value="GLUCONOKINASE-RELATED"/>
    <property type="match status" value="1"/>
</dbReference>
<dbReference type="GO" id="GO:0005737">
    <property type="term" value="C:cytoplasm"/>
    <property type="evidence" value="ECO:0007669"/>
    <property type="project" value="TreeGrafter"/>
</dbReference>
<gene>
    <name evidence="11" type="primary">gntK</name>
    <name evidence="11" type="ORF">CCUG63697_01901</name>
</gene>
<comment type="similarity">
    <text evidence="2 10">Belongs to the gluconokinase GntK/GntV family.</text>
</comment>
<evidence type="ECO:0000256" key="4">
    <source>
        <dbReference type="ARBA" id="ARBA00022679"/>
    </source>
</evidence>
<organism evidence="11 12">
    <name type="scientific">Mycobacteroides franklinii</name>
    <dbReference type="NCBI Taxonomy" id="948102"/>
    <lineage>
        <taxon>Bacteria</taxon>
        <taxon>Bacillati</taxon>
        <taxon>Actinomycetota</taxon>
        <taxon>Actinomycetes</taxon>
        <taxon>Mycobacteriales</taxon>
        <taxon>Mycobacteriaceae</taxon>
        <taxon>Mycobacteroides</taxon>
    </lineage>
</organism>
<dbReference type="GO" id="GO:0019521">
    <property type="term" value="P:D-gluconate metabolic process"/>
    <property type="evidence" value="ECO:0007669"/>
    <property type="project" value="UniProtKB-KW"/>
</dbReference>
<evidence type="ECO:0000256" key="5">
    <source>
        <dbReference type="ARBA" id="ARBA00022741"/>
    </source>
</evidence>
<evidence type="ECO:0000313" key="12">
    <source>
        <dbReference type="Proteomes" id="UP000295165"/>
    </source>
</evidence>
<keyword evidence="6 10" id="KW-0418">Kinase</keyword>
<protein>
    <recommendedName>
        <fullName evidence="3 10">Gluconokinase</fullName>
        <ecNumber evidence="3 10">2.7.1.12</ecNumber>
    </recommendedName>
</protein>
<evidence type="ECO:0000256" key="1">
    <source>
        <dbReference type="ARBA" id="ARBA00004761"/>
    </source>
</evidence>
<keyword evidence="4 10" id="KW-0808">Transferase</keyword>
<proteinExistence type="inferred from homology"/>
<evidence type="ECO:0000256" key="7">
    <source>
        <dbReference type="ARBA" id="ARBA00022840"/>
    </source>
</evidence>
<dbReference type="GO" id="GO:0046316">
    <property type="term" value="F:gluconokinase activity"/>
    <property type="evidence" value="ECO:0007669"/>
    <property type="project" value="UniProtKB-EC"/>
</dbReference>
<keyword evidence="5 10" id="KW-0547">Nucleotide-binding</keyword>
<keyword evidence="12" id="KW-1185">Reference proteome</keyword>
<dbReference type="FunFam" id="3.40.50.300:FF:000522">
    <property type="entry name" value="Gluconokinase"/>
    <property type="match status" value="1"/>
</dbReference>
<evidence type="ECO:0000256" key="3">
    <source>
        <dbReference type="ARBA" id="ARBA00012054"/>
    </source>
</evidence>
<dbReference type="EMBL" id="PECC01000027">
    <property type="protein sequence ID" value="TDZ50396.1"/>
    <property type="molecule type" value="Genomic_DNA"/>
</dbReference>
<keyword evidence="8" id="KW-0311">Gluconate utilization</keyword>
<evidence type="ECO:0000256" key="6">
    <source>
        <dbReference type="ARBA" id="ARBA00022777"/>
    </source>
</evidence>
<dbReference type="NCBIfam" id="TIGR01313">
    <property type="entry name" value="therm_gnt_kin"/>
    <property type="match status" value="1"/>
</dbReference>
<comment type="pathway">
    <text evidence="1">Carbohydrate acid metabolism.</text>
</comment>
<keyword evidence="7 10" id="KW-0067">ATP-binding</keyword>
<accession>A0A4R8R2M0</accession>
<evidence type="ECO:0000256" key="8">
    <source>
        <dbReference type="ARBA" id="ARBA00023064"/>
    </source>
</evidence>
<dbReference type="PANTHER" id="PTHR43442">
    <property type="entry name" value="GLUCONOKINASE-RELATED"/>
    <property type="match status" value="1"/>
</dbReference>
<evidence type="ECO:0000256" key="10">
    <source>
        <dbReference type="RuleBase" id="RU363066"/>
    </source>
</evidence>
<dbReference type="Gene3D" id="3.40.50.300">
    <property type="entry name" value="P-loop containing nucleotide triphosphate hydrolases"/>
    <property type="match status" value="1"/>
</dbReference>
<dbReference type="InterPro" id="IPR027417">
    <property type="entry name" value="P-loop_NTPase"/>
</dbReference>
<dbReference type="AlphaFoldDB" id="A0A4R8R2M0"/>
<comment type="caution">
    <text evidence="11">The sequence shown here is derived from an EMBL/GenBank/DDBJ whole genome shotgun (WGS) entry which is preliminary data.</text>
</comment>